<dbReference type="EMBL" id="JAULSV010000005">
    <property type="protein sequence ID" value="KAK0643222.1"/>
    <property type="molecule type" value="Genomic_DNA"/>
</dbReference>
<dbReference type="PANTHER" id="PTHR10622:SF10">
    <property type="entry name" value="HET DOMAIN-CONTAINING PROTEIN"/>
    <property type="match status" value="1"/>
</dbReference>
<accession>A0AA40CLW1</accession>
<gene>
    <name evidence="2" type="ORF">B0T16DRAFT_415533</name>
</gene>
<sequence length="643" mass="72746">MRLLHTTKFTLHSFVGPEHDAPHYAILSHTWEEDEVLFEDMATSERMAEVTTVKAKAWAKIQRSCAMARTFCFDYIWIDTLCIDKSSSAELSEAINSMFEYYAFAGVCLAYISDYKDEGLRSGVVDATNFLNSRWFTRGWTLQELIVPSNLVFYDMDWLPIGNRHFLANAIASKTSIYRKILARRGPTRGKGKSPGRADNLNDLRRDLTAVCVAAKMKWVSTRQTKRPEDVAYCMLGLFNVNMPLLYGEGAEKAFIRLQEEIIKHSFDQTILTWQDPEGRGSSLGGRWDGILSPLPASFAQSDSVQLLRGQPRFDNGGAQPDGLGFEAVLCPVEPLSRESAQSCLIGPPHNIETEHGAIKTYLAILHCCADGNYTKRIALLLYKDKTQPCRYYRAHRSFFVVEIDEEYLQIDIHVRQSIDLNKATETHIVLCSPPTQSWHSKQGYWPCGYNWKSVWTDWKLVDWLECKLTPEGPLDPKLPSWLPDGDDLEFADAADPKRYKINGILLFERHDQDAFFVIWGSAPSDSMSLSRSSTGLSTSSVSSRWWESSGGYFSIVVEWEVFTEMPYNKGDIAWLIGEWHSMGSTFFADLLRFCQLYLAGSKLSAECSQSVGARNRKTMVNSHVLTRTFLGVEGLVVGVFID</sequence>
<reference evidence="2" key="1">
    <citation type="submission" date="2023-06" db="EMBL/GenBank/DDBJ databases">
        <title>Genome-scale phylogeny and comparative genomics of the fungal order Sordariales.</title>
        <authorList>
            <consortium name="Lawrence Berkeley National Laboratory"/>
            <person name="Hensen N."/>
            <person name="Bonometti L."/>
            <person name="Westerberg I."/>
            <person name="Brannstrom I.O."/>
            <person name="Guillou S."/>
            <person name="Cros-Aarteil S."/>
            <person name="Calhoun S."/>
            <person name="Haridas S."/>
            <person name="Kuo A."/>
            <person name="Mondo S."/>
            <person name="Pangilinan J."/>
            <person name="Riley R."/>
            <person name="Labutti K."/>
            <person name="Andreopoulos B."/>
            <person name="Lipzen A."/>
            <person name="Chen C."/>
            <person name="Yanf M."/>
            <person name="Daum C."/>
            <person name="Ng V."/>
            <person name="Clum A."/>
            <person name="Steindorff A."/>
            <person name="Ohm R."/>
            <person name="Martin F."/>
            <person name="Silar P."/>
            <person name="Natvig D."/>
            <person name="Lalanne C."/>
            <person name="Gautier V."/>
            <person name="Ament-Velasquez S.L."/>
            <person name="Kruys A."/>
            <person name="Hutchinson M.I."/>
            <person name="Powell A.J."/>
            <person name="Barry K."/>
            <person name="Miller A.N."/>
            <person name="Grigoriev I.V."/>
            <person name="Debuchy R."/>
            <person name="Gladieux P."/>
            <person name="Thoren M.H."/>
            <person name="Johannesson H."/>
        </authorList>
    </citation>
    <scope>NUCLEOTIDE SEQUENCE</scope>
    <source>
        <strain evidence="2">SMH2532-1</strain>
    </source>
</reference>
<dbReference type="PANTHER" id="PTHR10622">
    <property type="entry name" value="HET DOMAIN-CONTAINING PROTEIN"/>
    <property type="match status" value="1"/>
</dbReference>
<dbReference type="Pfam" id="PF06985">
    <property type="entry name" value="HET"/>
    <property type="match status" value="1"/>
</dbReference>
<keyword evidence="3" id="KW-1185">Reference proteome</keyword>
<organism evidence="2 3">
    <name type="scientific">Cercophora newfieldiana</name>
    <dbReference type="NCBI Taxonomy" id="92897"/>
    <lineage>
        <taxon>Eukaryota</taxon>
        <taxon>Fungi</taxon>
        <taxon>Dikarya</taxon>
        <taxon>Ascomycota</taxon>
        <taxon>Pezizomycotina</taxon>
        <taxon>Sordariomycetes</taxon>
        <taxon>Sordariomycetidae</taxon>
        <taxon>Sordariales</taxon>
        <taxon>Lasiosphaeriaceae</taxon>
        <taxon>Cercophora</taxon>
    </lineage>
</organism>
<comment type="caution">
    <text evidence="2">The sequence shown here is derived from an EMBL/GenBank/DDBJ whole genome shotgun (WGS) entry which is preliminary data.</text>
</comment>
<feature type="domain" description="Heterokaryon incompatibility" evidence="1">
    <location>
        <begin position="24"/>
        <end position="119"/>
    </location>
</feature>
<dbReference type="Proteomes" id="UP001174936">
    <property type="component" value="Unassembled WGS sequence"/>
</dbReference>
<dbReference type="InterPro" id="IPR010730">
    <property type="entry name" value="HET"/>
</dbReference>
<evidence type="ECO:0000313" key="2">
    <source>
        <dbReference type="EMBL" id="KAK0643222.1"/>
    </source>
</evidence>
<proteinExistence type="predicted"/>
<evidence type="ECO:0000313" key="3">
    <source>
        <dbReference type="Proteomes" id="UP001174936"/>
    </source>
</evidence>
<name>A0AA40CLW1_9PEZI</name>
<evidence type="ECO:0000259" key="1">
    <source>
        <dbReference type="Pfam" id="PF06985"/>
    </source>
</evidence>
<protein>
    <submittedName>
        <fullName evidence="2">Heterokaryon incompatibility protein-domain-containing protein</fullName>
    </submittedName>
</protein>
<dbReference type="AlphaFoldDB" id="A0AA40CLW1"/>